<dbReference type="PANTHER" id="PTHR22911">
    <property type="entry name" value="ACYL-MALONYL CONDENSING ENZYME-RELATED"/>
    <property type="match status" value="1"/>
</dbReference>
<proteinExistence type="inferred from homology"/>
<name>A0ABV6NN25_9BACI</name>
<evidence type="ECO:0000313" key="6">
    <source>
        <dbReference type="Proteomes" id="UP001589833"/>
    </source>
</evidence>
<dbReference type="PANTHER" id="PTHR22911:SF137">
    <property type="entry name" value="SOLUTE CARRIER FAMILY 35 MEMBER G2-RELATED"/>
    <property type="match status" value="1"/>
</dbReference>
<dbReference type="RefSeq" id="WP_273847987.1">
    <property type="nucleotide sequence ID" value="NZ_JAQQWT010000044.1"/>
</dbReference>
<feature type="transmembrane region" description="Helical" evidence="3">
    <location>
        <begin position="75"/>
        <end position="95"/>
    </location>
</feature>
<feature type="transmembrane region" description="Helical" evidence="3">
    <location>
        <begin position="155"/>
        <end position="174"/>
    </location>
</feature>
<protein>
    <submittedName>
        <fullName evidence="5">DMT family transporter</fullName>
    </submittedName>
</protein>
<evidence type="ECO:0000313" key="5">
    <source>
        <dbReference type="EMBL" id="MFC0561543.1"/>
    </source>
</evidence>
<organism evidence="5 6">
    <name type="scientific">Halalkalibacter alkalisediminis</name>
    <dbReference type="NCBI Taxonomy" id="935616"/>
    <lineage>
        <taxon>Bacteria</taxon>
        <taxon>Bacillati</taxon>
        <taxon>Bacillota</taxon>
        <taxon>Bacilli</taxon>
        <taxon>Bacillales</taxon>
        <taxon>Bacillaceae</taxon>
        <taxon>Halalkalibacter</taxon>
    </lineage>
</organism>
<reference evidence="5 6" key="1">
    <citation type="submission" date="2024-09" db="EMBL/GenBank/DDBJ databases">
        <authorList>
            <person name="Sun Q."/>
            <person name="Mori K."/>
        </authorList>
    </citation>
    <scope>NUCLEOTIDE SEQUENCE [LARGE SCALE GENOMIC DNA]</scope>
    <source>
        <strain evidence="5 6">NCAIM B.02301</strain>
    </source>
</reference>
<keyword evidence="3" id="KW-0812">Transmembrane</keyword>
<accession>A0ABV6NN25</accession>
<evidence type="ECO:0000259" key="4">
    <source>
        <dbReference type="Pfam" id="PF00892"/>
    </source>
</evidence>
<gene>
    <name evidence="5" type="ORF">ACFFH4_21795</name>
</gene>
<feature type="transmembrane region" description="Helical" evidence="3">
    <location>
        <begin position="34"/>
        <end position="54"/>
    </location>
</feature>
<feature type="transmembrane region" description="Helical" evidence="3">
    <location>
        <begin position="186"/>
        <end position="208"/>
    </location>
</feature>
<keyword evidence="6" id="KW-1185">Reference proteome</keyword>
<keyword evidence="3" id="KW-0472">Membrane</keyword>
<feature type="transmembrane region" description="Helical" evidence="3">
    <location>
        <begin position="101"/>
        <end position="122"/>
    </location>
</feature>
<evidence type="ECO:0000256" key="3">
    <source>
        <dbReference type="SAM" id="Phobius"/>
    </source>
</evidence>
<feature type="transmembrane region" description="Helical" evidence="3">
    <location>
        <begin position="129"/>
        <end position="149"/>
    </location>
</feature>
<dbReference type="Pfam" id="PF00892">
    <property type="entry name" value="EamA"/>
    <property type="match status" value="1"/>
</dbReference>
<dbReference type="EMBL" id="JBHLTR010000076">
    <property type="protein sequence ID" value="MFC0561543.1"/>
    <property type="molecule type" value="Genomic_DNA"/>
</dbReference>
<feature type="transmembrane region" description="Helical" evidence="3">
    <location>
        <begin position="242"/>
        <end position="263"/>
    </location>
</feature>
<dbReference type="SUPFAM" id="SSF103481">
    <property type="entry name" value="Multidrug resistance efflux transporter EmrE"/>
    <property type="match status" value="2"/>
</dbReference>
<comment type="similarity">
    <text evidence="2">Belongs to the EamA transporter family.</text>
</comment>
<comment type="caution">
    <text evidence="5">The sequence shown here is derived from an EMBL/GenBank/DDBJ whole genome shotgun (WGS) entry which is preliminary data.</text>
</comment>
<dbReference type="InterPro" id="IPR000620">
    <property type="entry name" value="EamA_dom"/>
</dbReference>
<evidence type="ECO:0000256" key="1">
    <source>
        <dbReference type="ARBA" id="ARBA00004127"/>
    </source>
</evidence>
<dbReference type="InterPro" id="IPR037185">
    <property type="entry name" value="EmrE-like"/>
</dbReference>
<dbReference type="Proteomes" id="UP001589833">
    <property type="component" value="Unassembled WGS sequence"/>
</dbReference>
<evidence type="ECO:0000256" key="2">
    <source>
        <dbReference type="ARBA" id="ARBA00007362"/>
    </source>
</evidence>
<feature type="transmembrane region" description="Helical" evidence="3">
    <location>
        <begin position="214"/>
        <end position="235"/>
    </location>
</feature>
<feature type="domain" description="EamA" evidence="4">
    <location>
        <begin position="8"/>
        <end position="145"/>
    </location>
</feature>
<keyword evidence="3" id="KW-1133">Transmembrane helix</keyword>
<feature type="transmembrane region" description="Helical" evidence="3">
    <location>
        <begin position="269"/>
        <end position="287"/>
    </location>
</feature>
<comment type="subcellular location">
    <subcellularLocation>
        <location evidence="1">Endomembrane system</location>
        <topology evidence="1">Multi-pass membrane protein</topology>
    </subcellularLocation>
</comment>
<sequence>MYNKKYTYGAWAALIAGLTFGVNSIIVKFANNAGLHTFDLLVFQMVIPLVYFTIRSKISTSNNSNLEKNSILGNIYNWVAGLTVVATSLFYYIAIQEMDPSLASIGLFQYPWLFILIGFLIYGHKINKIQLVSMAILWLGSMLLVSASFQEITLLGAISGILAGLSFAGYLFSLRYVSNHKNTKPFIFLIATVIAIVIILFNISSINIFSLNALLFGTVTAALGQIITFELLSFAAKNTRPVIMAALTTVELPVAMVVTWVIWGPYPTLIKYIGLFIMIGAVIWMKLEEKIPEKPKLKKAL</sequence>